<dbReference type="AlphaFoldDB" id="S8BXX5"/>
<dbReference type="EMBL" id="AUSU01008368">
    <property type="protein sequence ID" value="EPS59435.1"/>
    <property type="molecule type" value="Genomic_DNA"/>
</dbReference>
<accession>S8BXX5</accession>
<dbReference type="Proteomes" id="UP000015453">
    <property type="component" value="Unassembled WGS sequence"/>
</dbReference>
<sequence>MSSTQIISDNLEEVMASRSAAGAAADYALLSYADGRAVSLADSSPMQVSVHLDPATDQEAQETISCLSYFPMIGNSVPAAVAGALKLLSENPAIQKVVSSPMGDKNIWEALMHDPEVKKMSSGCIKLIMAAQKSFTRGHLEGALAPVASGIGNFFHKVWQFLVDLLSKFAAFFTNIFLGDTDDRETALLLGADMPVPYRVILGLTLVGILEIIIQRVIDAITDAIVEDK</sequence>
<organism evidence="1 2">
    <name type="scientific">Genlisea aurea</name>
    <dbReference type="NCBI Taxonomy" id="192259"/>
    <lineage>
        <taxon>Eukaryota</taxon>
        <taxon>Viridiplantae</taxon>
        <taxon>Streptophyta</taxon>
        <taxon>Embryophyta</taxon>
        <taxon>Tracheophyta</taxon>
        <taxon>Spermatophyta</taxon>
        <taxon>Magnoliopsida</taxon>
        <taxon>eudicotyledons</taxon>
        <taxon>Gunneridae</taxon>
        <taxon>Pentapetalae</taxon>
        <taxon>asterids</taxon>
        <taxon>lamiids</taxon>
        <taxon>Lamiales</taxon>
        <taxon>Lentibulariaceae</taxon>
        <taxon>Genlisea</taxon>
    </lineage>
</organism>
<evidence type="ECO:0000313" key="1">
    <source>
        <dbReference type="EMBL" id="EPS59435.1"/>
    </source>
</evidence>
<evidence type="ECO:0000313" key="2">
    <source>
        <dbReference type="Proteomes" id="UP000015453"/>
    </source>
</evidence>
<gene>
    <name evidence="1" type="ORF">M569_15373</name>
</gene>
<dbReference type="PANTHER" id="PTHR33625:SF4">
    <property type="entry name" value="OS08G0179900 PROTEIN"/>
    <property type="match status" value="1"/>
</dbReference>
<dbReference type="PANTHER" id="PTHR33625">
    <property type="entry name" value="OS08G0179900 PROTEIN"/>
    <property type="match status" value="1"/>
</dbReference>
<protein>
    <submittedName>
        <fullName evidence="1">Uncharacterized protein</fullName>
    </submittedName>
</protein>
<name>S8BXX5_9LAMI</name>
<comment type="caution">
    <text evidence="1">The sequence shown here is derived from an EMBL/GenBank/DDBJ whole genome shotgun (WGS) entry which is preliminary data.</text>
</comment>
<keyword evidence="2" id="KW-1185">Reference proteome</keyword>
<reference evidence="1 2" key="1">
    <citation type="journal article" date="2013" name="BMC Genomics">
        <title>The miniature genome of a carnivorous plant Genlisea aurea contains a low number of genes and short non-coding sequences.</title>
        <authorList>
            <person name="Leushkin E.V."/>
            <person name="Sutormin R.A."/>
            <person name="Nabieva E.R."/>
            <person name="Penin A.A."/>
            <person name="Kondrashov A.S."/>
            <person name="Logacheva M.D."/>
        </authorList>
    </citation>
    <scope>NUCLEOTIDE SEQUENCE [LARGE SCALE GENOMIC DNA]</scope>
</reference>
<proteinExistence type="predicted"/>